<dbReference type="AlphaFoldDB" id="C3Y4R5"/>
<dbReference type="EMBL" id="GG666486">
    <property type="protein sequence ID" value="EEN64722.1"/>
    <property type="molecule type" value="Genomic_DNA"/>
</dbReference>
<organism>
    <name type="scientific">Branchiostoma floridae</name>
    <name type="common">Florida lancelet</name>
    <name type="synonym">Amphioxus</name>
    <dbReference type="NCBI Taxonomy" id="7739"/>
    <lineage>
        <taxon>Eukaryota</taxon>
        <taxon>Metazoa</taxon>
        <taxon>Chordata</taxon>
        <taxon>Cephalochordata</taxon>
        <taxon>Leptocardii</taxon>
        <taxon>Amphioxiformes</taxon>
        <taxon>Branchiostomatidae</taxon>
        <taxon>Branchiostoma</taxon>
    </lineage>
</organism>
<feature type="region of interest" description="Disordered" evidence="1">
    <location>
        <begin position="179"/>
        <end position="215"/>
    </location>
</feature>
<protein>
    <submittedName>
        <fullName evidence="2">Uncharacterized protein</fullName>
    </submittedName>
</protein>
<feature type="region of interest" description="Disordered" evidence="1">
    <location>
        <begin position="1"/>
        <end position="22"/>
    </location>
</feature>
<proteinExistence type="predicted"/>
<gene>
    <name evidence="2" type="ORF">BRAFLDRAFT_73932</name>
</gene>
<feature type="region of interest" description="Disordered" evidence="1">
    <location>
        <begin position="64"/>
        <end position="111"/>
    </location>
</feature>
<feature type="compositionally biased region" description="Low complexity" evidence="1">
    <location>
        <begin position="79"/>
        <end position="99"/>
    </location>
</feature>
<feature type="compositionally biased region" description="Basic and acidic residues" evidence="1">
    <location>
        <begin position="179"/>
        <end position="191"/>
    </location>
</feature>
<dbReference type="InParanoid" id="C3Y4R5"/>
<evidence type="ECO:0000256" key="1">
    <source>
        <dbReference type="SAM" id="MobiDB-lite"/>
    </source>
</evidence>
<accession>C3Y4R5</accession>
<sequence length="481" mass="52554">MNGHPGSVDPGTSSAVKLDVSSPVAELEVSPLVAVVEPSEDVLSEAAPSLTKFSPVAVVEPSEDVLSEAAPSLAKPGLSSSSSEQVPSTSAAPVPAPRTRSQRRRRKAASPIRPVTRRYMCQGCELDYTITLEVVSCHQCKADITPESALLAFCEGPVCQGDDRLFLCQSCHDGNSDIADKDSRKRCRGDSSEGSASAKTLSKGKKIRKEPDSDSSLVIEEFPSDSLRSVDGNESDSTVGSRSLIIDEDISDASQAPSPDLVAKARAIVISSDLYKNKAVFVCNQFLSHGCDELLHSFRSLKSHLAKAHGISGDIVPYDKRSRRALRPPRYKPSCPLRTYSGVWYTEAKDQSVMRLLQIRKCFPRMWSTPVLLLNRQGFGVFIGTLAGSDFRGRLGARSVSKTKTSGVFRPLLFRQAYASVLPKELWFEIYCLFQWNKTVFLFRVRGSSSSFEVTQTNCPDSVRQALITAGLSSEARRRHL</sequence>
<name>C3Y4R5_BRAFL</name>
<evidence type="ECO:0000313" key="2">
    <source>
        <dbReference type="EMBL" id="EEN64722.1"/>
    </source>
</evidence>
<reference evidence="2" key="1">
    <citation type="journal article" date="2008" name="Nature">
        <title>The amphioxus genome and the evolution of the chordate karyotype.</title>
        <authorList>
            <consortium name="US DOE Joint Genome Institute (JGI-PGF)"/>
            <person name="Putnam N.H."/>
            <person name="Butts T."/>
            <person name="Ferrier D.E.K."/>
            <person name="Furlong R.F."/>
            <person name="Hellsten U."/>
            <person name="Kawashima T."/>
            <person name="Robinson-Rechavi M."/>
            <person name="Shoguchi E."/>
            <person name="Terry A."/>
            <person name="Yu J.-K."/>
            <person name="Benito-Gutierrez E.L."/>
            <person name="Dubchak I."/>
            <person name="Garcia-Fernandez J."/>
            <person name="Gibson-Brown J.J."/>
            <person name="Grigoriev I.V."/>
            <person name="Horton A.C."/>
            <person name="de Jong P.J."/>
            <person name="Jurka J."/>
            <person name="Kapitonov V.V."/>
            <person name="Kohara Y."/>
            <person name="Kuroki Y."/>
            <person name="Lindquist E."/>
            <person name="Lucas S."/>
            <person name="Osoegawa K."/>
            <person name="Pennacchio L.A."/>
            <person name="Salamov A.A."/>
            <person name="Satou Y."/>
            <person name="Sauka-Spengler T."/>
            <person name="Schmutz J."/>
            <person name="Shin-I T."/>
            <person name="Toyoda A."/>
            <person name="Bronner-Fraser M."/>
            <person name="Fujiyama A."/>
            <person name="Holland L.Z."/>
            <person name="Holland P.W.H."/>
            <person name="Satoh N."/>
            <person name="Rokhsar D.S."/>
        </authorList>
    </citation>
    <scope>NUCLEOTIDE SEQUENCE [LARGE SCALE GENOMIC DNA]</scope>
    <source>
        <strain evidence="2">S238N-H82</strain>
        <tissue evidence="2">Testes</tissue>
    </source>
</reference>